<comment type="caution">
    <text evidence="2">The sequence shown here is derived from an EMBL/GenBank/DDBJ whole genome shotgun (WGS) entry which is preliminary data.</text>
</comment>
<organism evidence="2 3">
    <name type="scientific">Penicillium cf. viridicatum</name>
    <dbReference type="NCBI Taxonomy" id="2972119"/>
    <lineage>
        <taxon>Eukaryota</taxon>
        <taxon>Fungi</taxon>
        <taxon>Dikarya</taxon>
        <taxon>Ascomycota</taxon>
        <taxon>Pezizomycotina</taxon>
        <taxon>Eurotiomycetes</taxon>
        <taxon>Eurotiomycetidae</taxon>
        <taxon>Eurotiales</taxon>
        <taxon>Aspergillaceae</taxon>
        <taxon>Penicillium</taxon>
    </lineage>
</organism>
<evidence type="ECO:0000313" key="2">
    <source>
        <dbReference type="EMBL" id="KAJ5187547.1"/>
    </source>
</evidence>
<reference evidence="2" key="1">
    <citation type="submission" date="2022-11" db="EMBL/GenBank/DDBJ databases">
        <authorList>
            <person name="Petersen C."/>
        </authorList>
    </citation>
    <scope>NUCLEOTIDE SEQUENCE</scope>
    <source>
        <strain evidence="2">IBT 20477</strain>
    </source>
</reference>
<reference evidence="2" key="2">
    <citation type="journal article" date="2023" name="IMA Fungus">
        <title>Comparative genomic study of the Penicillium genus elucidates a diverse pangenome and 15 lateral gene transfer events.</title>
        <authorList>
            <person name="Petersen C."/>
            <person name="Sorensen T."/>
            <person name="Nielsen M.R."/>
            <person name="Sondergaard T.E."/>
            <person name="Sorensen J.L."/>
            <person name="Fitzpatrick D.A."/>
            <person name="Frisvad J.C."/>
            <person name="Nielsen K.L."/>
        </authorList>
    </citation>
    <scope>NUCLEOTIDE SEQUENCE</scope>
    <source>
        <strain evidence="2">IBT 20477</strain>
    </source>
</reference>
<dbReference type="AlphaFoldDB" id="A0A9W9J0H0"/>
<dbReference type="OrthoDB" id="2328572at2759"/>
<evidence type="ECO:0000313" key="3">
    <source>
        <dbReference type="Proteomes" id="UP001150942"/>
    </source>
</evidence>
<accession>A0A9W9J0H0</accession>
<proteinExistence type="predicted"/>
<keyword evidence="3" id="KW-1185">Reference proteome</keyword>
<name>A0A9W9J0H0_9EURO</name>
<sequence length="73" mass="8271">MDLDTVDESPVSNRTASCARETGRGDTIEILTKMAQRELRRREDGIFQYVNKSAAKKTSCLGKLFFFTLRAIL</sequence>
<feature type="region of interest" description="Disordered" evidence="1">
    <location>
        <begin position="1"/>
        <end position="20"/>
    </location>
</feature>
<protein>
    <submittedName>
        <fullName evidence="2">Uncharacterized protein</fullName>
    </submittedName>
</protein>
<dbReference type="EMBL" id="JAPQKQ010000007">
    <property type="protein sequence ID" value="KAJ5187547.1"/>
    <property type="molecule type" value="Genomic_DNA"/>
</dbReference>
<evidence type="ECO:0000256" key="1">
    <source>
        <dbReference type="SAM" id="MobiDB-lite"/>
    </source>
</evidence>
<dbReference type="Proteomes" id="UP001150942">
    <property type="component" value="Unassembled WGS sequence"/>
</dbReference>
<gene>
    <name evidence="2" type="ORF">N7449_010541</name>
</gene>